<keyword evidence="4" id="KW-1185">Reference proteome</keyword>
<organism evidence="3 4">
    <name type="scientific">Vitrella brassicaformis (strain CCMP3155)</name>
    <dbReference type="NCBI Taxonomy" id="1169540"/>
    <lineage>
        <taxon>Eukaryota</taxon>
        <taxon>Sar</taxon>
        <taxon>Alveolata</taxon>
        <taxon>Colpodellida</taxon>
        <taxon>Vitrellaceae</taxon>
        <taxon>Vitrella</taxon>
    </lineage>
</organism>
<dbReference type="SUPFAM" id="SSF48619">
    <property type="entry name" value="Phospholipase A2, PLA2"/>
    <property type="match status" value="1"/>
</dbReference>
<feature type="region of interest" description="Disordered" evidence="1">
    <location>
        <begin position="259"/>
        <end position="285"/>
    </location>
</feature>
<feature type="signal peptide" evidence="2">
    <location>
        <begin position="1"/>
        <end position="21"/>
    </location>
</feature>
<protein>
    <submittedName>
        <fullName evidence="3">Uncharacterized protein</fullName>
    </submittedName>
</protein>
<feature type="region of interest" description="Disordered" evidence="1">
    <location>
        <begin position="80"/>
        <end position="99"/>
    </location>
</feature>
<gene>
    <name evidence="3" type="ORF">Vbra_21237</name>
</gene>
<feature type="region of interest" description="Disordered" evidence="1">
    <location>
        <begin position="318"/>
        <end position="364"/>
    </location>
</feature>
<name>A0A0G4F9B7_VITBC</name>
<dbReference type="Gene3D" id="1.20.90.10">
    <property type="entry name" value="Phospholipase A2 domain"/>
    <property type="match status" value="1"/>
</dbReference>
<dbReference type="InParanoid" id="A0A0G4F9B7"/>
<sequence>MCCHALLPLTTVLLCTQTALPASVTSSRSSSFLQPLVPHAWYAQAPPPPVIAHVASADPSAPASGVPRILSVSTLPESFPGREVQEAARPDAPEVSERRTQRVINSLNRYGTYCGPTKELSVATQCRPRRDDAIPVDGVDRTCMQHDVNYCTCELYLQNKKKRAAPASITIAGRYLLPPFLFDMKGVDEQYFRCIHNADEILYKSLESRLSDSSGLPSWWGYWTRLKFRIAMGLFKNDLDNDLARAPFLSTPSALQNTNKPVLASSGSGSSKGGDASSSSPDMEDIRRLLRGYQRKALRQELIREQMRLSRYPLSPVYAAKPATRSKKPQQSATPPGSPYTPPSMVTATLAATRPPPPAPYVSPALARASGMPIELERSQLRALIRSRDGSDSAGRQRGGACPTRDVRPPPGVSEAYASDGQGRDGEGCM</sequence>
<dbReference type="GO" id="GO:0004623">
    <property type="term" value="F:phospholipase A2 activity"/>
    <property type="evidence" value="ECO:0007669"/>
    <property type="project" value="InterPro"/>
</dbReference>
<dbReference type="EMBL" id="CDMY01000390">
    <property type="protein sequence ID" value="CEM08964.1"/>
    <property type="molecule type" value="Genomic_DNA"/>
</dbReference>
<feature type="compositionally biased region" description="Basic and acidic residues" evidence="1">
    <location>
        <begin position="83"/>
        <end position="99"/>
    </location>
</feature>
<feature type="chain" id="PRO_5005188270" evidence="2">
    <location>
        <begin position="22"/>
        <end position="430"/>
    </location>
</feature>
<dbReference type="InterPro" id="IPR036444">
    <property type="entry name" value="PLipase_A2_dom_sf"/>
</dbReference>
<evidence type="ECO:0000313" key="3">
    <source>
        <dbReference type="EMBL" id="CEM08964.1"/>
    </source>
</evidence>
<feature type="compositionally biased region" description="Basic and acidic residues" evidence="1">
    <location>
        <begin position="382"/>
        <end position="391"/>
    </location>
</feature>
<dbReference type="GO" id="GO:0006644">
    <property type="term" value="P:phospholipid metabolic process"/>
    <property type="evidence" value="ECO:0007669"/>
    <property type="project" value="InterPro"/>
</dbReference>
<dbReference type="VEuPathDB" id="CryptoDB:Vbra_21237"/>
<reference evidence="3 4" key="1">
    <citation type="submission" date="2014-11" db="EMBL/GenBank/DDBJ databases">
        <authorList>
            <person name="Zhu J."/>
            <person name="Qi W."/>
            <person name="Song R."/>
        </authorList>
    </citation>
    <scope>NUCLEOTIDE SEQUENCE [LARGE SCALE GENOMIC DNA]</scope>
</reference>
<feature type="region of interest" description="Disordered" evidence="1">
    <location>
        <begin position="382"/>
        <end position="430"/>
    </location>
</feature>
<evidence type="ECO:0000256" key="2">
    <source>
        <dbReference type="SAM" id="SignalP"/>
    </source>
</evidence>
<dbReference type="GO" id="GO:0050482">
    <property type="term" value="P:arachidonate secretion"/>
    <property type="evidence" value="ECO:0007669"/>
    <property type="project" value="InterPro"/>
</dbReference>
<accession>A0A0G4F9B7</accession>
<feature type="compositionally biased region" description="Low complexity" evidence="1">
    <location>
        <begin position="265"/>
        <end position="280"/>
    </location>
</feature>
<dbReference type="AlphaFoldDB" id="A0A0G4F9B7"/>
<keyword evidence="2" id="KW-0732">Signal</keyword>
<evidence type="ECO:0000256" key="1">
    <source>
        <dbReference type="SAM" id="MobiDB-lite"/>
    </source>
</evidence>
<proteinExistence type="predicted"/>
<evidence type="ECO:0000313" key="4">
    <source>
        <dbReference type="Proteomes" id="UP000041254"/>
    </source>
</evidence>
<dbReference type="Proteomes" id="UP000041254">
    <property type="component" value="Unassembled WGS sequence"/>
</dbReference>